<dbReference type="InterPro" id="IPR007382">
    <property type="entry name" value="UPF0756_TM"/>
</dbReference>
<keyword evidence="1 5" id="KW-1003">Cell membrane</keyword>
<evidence type="ECO:0000256" key="5">
    <source>
        <dbReference type="HAMAP-Rule" id="MF_01874"/>
    </source>
</evidence>
<accession>A0A8J7VXS6</accession>
<comment type="caution">
    <text evidence="6">The sequence shown here is derived from an EMBL/GenBank/DDBJ whole genome shotgun (WGS) entry which is preliminary data.</text>
</comment>
<keyword evidence="7" id="KW-1185">Reference proteome</keyword>
<protein>
    <recommendedName>
        <fullName evidence="5">UPF0756 membrane protein KCX82_04000</fullName>
    </recommendedName>
</protein>
<evidence type="ECO:0000256" key="2">
    <source>
        <dbReference type="ARBA" id="ARBA00022692"/>
    </source>
</evidence>
<sequence>MSANIILLLIVAAALFGKANTVAIAAGVLLILKLMGLDRYTYPFIEKNGITYGIIILIAAILLPIANGTITVDSIKNIFVSWIGIAALVLSFITTYLSGQGLDFLTTLGHSEVMPSLIIGAVIAASLLNGLPVGPFITCGLLVVLMQIVEIFKN</sequence>
<keyword evidence="4 5" id="KW-0472">Membrane</keyword>
<organism evidence="6 7">
    <name type="scientific">Sinanaerobacter chloroacetimidivorans</name>
    <dbReference type="NCBI Taxonomy" id="2818044"/>
    <lineage>
        <taxon>Bacteria</taxon>
        <taxon>Bacillati</taxon>
        <taxon>Bacillota</taxon>
        <taxon>Clostridia</taxon>
        <taxon>Peptostreptococcales</taxon>
        <taxon>Anaerovoracaceae</taxon>
        <taxon>Sinanaerobacter</taxon>
    </lineage>
</organism>
<dbReference type="Proteomes" id="UP000675664">
    <property type="component" value="Unassembled WGS sequence"/>
</dbReference>
<dbReference type="RefSeq" id="WP_227017159.1">
    <property type="nucleotide sequence ID" value="NZ_JAGSND010000002.1"/>
</dbReference>
<evidence type="ECO:0000256" key="1">
    <source>
        <dbReference type="ARBA" id="ARBA00022475"/>
    </source>
</evidence>
<dbReference type="AlphaFoldDB" id="A0A8J7VXS6"/>
<name>A0A8J7VXS6_9FIRM</name>
<dbReference type="PANTHER" id="PTHR38452:SF1">
    <property type="entry name" value="UPF0756 MEMBRANE PROTEIN YEAL"/>
    <property type="match status" value="1"/>
</dbReference>
<evidence type="ECO:0000256" key="4">
    <source>
        <dbReference type="ARBA" id="ARBA00023136"/>
    </source>
</evidence>
<gene>
    <name evidence="6" type="ORF">KCX82_04000</name>
</gene>
<feature type="transmembrane region" description="Helical" evidence="5">
    <location>
        <begin position="117"/>
        <end position="145"/>
    </location>
</feature>
<keyword evidence="3 5" id="KW-1133">Transmembrane helix</keyword>
<dbReference type="Pfam" id="PF04284">
    <property type="entry name" value="DUF441"/>
    <property type="match status" value="1"/>
</dbReference>
<evidence type="ECO:0000313" key="6">
    <source>
        <dbReference type="EMBL" id="MBR0597027.1"/>
    </source>
</evidence>
<proteinExistence type="inferred from homology"/>
<evidence type="ECO:0000313" key="7">
    <source>
        <dbReference type="Proteomes" id="UP000675664"/>
    </source>
</evidence>
<reference evidence="6" key="2">
    <citation type="submission" date="2021-04" db="EMBL/GenBank/DDBJ databases">
        <authorList>
            <person name="Liu J."/>
        </authorList>
    </citation>
    <scope>NUCLEOTIDE SEQUENCE</scope>
    <source>
        <strain evidence="6">BAD-6</strain>
    </source>
</reference>
<feature type="transmembrane region" description="Helical" evidence="5">
    <location>
        <begin position="78"/>
        <end position="97"/>
    </location>
</feature>
<evidence type="ECO:0000256" key="3">
    <source>
        <dbReference type="ARBA" id="ARBA00022989"/>
    </source>
</evidence>
<comment type="similarity">
    <text evidence="5">Belongs to the UPF0756 family.</text>
</comment>
<dbReference type="GO" id="GO:0005886">
    <property type="term" value="C:plasma membrane"/>
    <property type="evidence" value="ECO:0007669"/>
    <property type="project" value="UniProtKB-SubCell"/>
</dbReference>
<dbReference type="HAMAP" id="MF_01874">
    <property type="entry name" value="UPF0756"/>
    <property type="match status" value="1"/>
</dbReference>
<keyword evidence="2 5" id="KW-0812">Transmembrane</keyword>
<dbReference type="PANTHER" id="PTHR38452">
    <property type="entry name" value="UPF0756 MEMBRANE PROTEIN YEAL"/>
    <property type="match status" value="1"/>
</dbReference>
<dbReference type="EMBL" id="JAGSND010000002">
    <property type="protein sequence ID" value="MBR0597027.1"/>
    <property type="molecule type" value="Genomic_DNA"/>
</dbReference>
<comment type="subcellular location">
    <subcellularLocation>
        <location evidence="5">Cell membrane</location>
        <topology evidence="5">Multi-pass membrane protein</topology>
    </subcellularLocation>
</comment>
<feature type="transmembrane region" description="Helical" evidence="5">
    <location>
        <begin position="49"/>
        <end position="66"/>
    </location>
</feature>
<reference evidence="6" key="1">
    <citation type="submission" date="2021-04" db="EMBL/GenBank/DDBJ databases">
        <title>Sinoanaerobacter chloroacetimidivorans sp. nov., an obligate anaerobic bacterium isolated from anaerobic sludge.</title>
        <authorList>
            <person name="Bao Y."/>
        </authorList>
    </citation>
    <scope>NUCLEOTIDE SEQUENCE</scope>
    <source>
        <strain evidence="6">BAD-6</strain>
    </source>
</reference>
<comment type="caution">
    <text evidence="5">Lacks conserved residue(s) required for the propagation of feature annotation.</text>
</comment>